<organism evidence="2 3">
    <name type="scientific">Aplysia californica</name>
    <name type="common">California sea hare</name>
    <dbReference type="NCBI Taxonomy" id="6500"/>
    <lineage>
        <taxon>Eukaryota</taxon>
        <taxon>Metazoa</taxon>
        <taxon>Spiralia</taxon>
        <taxon>Lophotrochozoa</taxon>
        <taxon>Mollusca</taxon>
        <taxon>Gastropoda</taxon>
        <taxon>Heterobranchia</taxon>
        <taxon>Euthyneura</taxon>
        <taxon>Tectipleura</taxon>
        <taxon>Aplysiida</taxon>
        <taxon>Aplysioidea</taxon>
        <taxon>Aplysiidae</taxon>
        <taxon>Aplysia</taxon>
    </lineage>
</organism>
<evidence type="ECO:0000313" key="2">
    <source>
        <dbReference type="Proteomes" id="UP000694888"/>
    </source>
</evidence>
<feature type="region of interest" description="Disordered" evidence="1">
    <location>
        <begin position="165"/>
        <end position="194"/>
    </location>
</feature>
<protein>
    <submittedName>
        <fullName evidence="3">Uncharacterized protein LOC101847628</fullName>
    </submittedName>
</protein>
<dbReference type="GeneID" id="101847628"/>
<feature type="compositionally biased region" description="Basic residues" evidence="1">
    <location>
        <begin position="171"/>
        <end position="190"/>
    </location>
</feature>
<evidence type="ECO:0000313" key="3">
    <source>
        <dbReference type="RefSeq" id="XP_005090625.1"/>
    </source>
</evidence>
<reference evidence="3" key="1">
    <citation type="submission" date="2025-08" db="UniProtKB">
        <authorList>
            <consortium name="RefSeq"/>
        </authorList>
    </citation>
    <scope>IDENTIFICATION</scope>
</reference>
<gene>
    <name evidence="3" type="primary">LOC101847628</name>
</gene>
<evidence type="ECO:0000256" key="1">
    <source>
        <dbReference type="SAM" id="MobiDB-lite"/>
    </source>
</evidence>
<dbReference type="RefSeq" id="XP_005090625.1">
    <property type="nucleotide sequence ID" value="XM_005090568.3"/>
</dbReference>
<sequence>MSAQFQYYPNPDDDFILQGGTPYYYRETPGFVRNSMLTDTTKNLSQHAYNAERYGDDPQLRGSLRTVSRSLNRVHGDLTKSLLEDDSNSRPLTSTHSYSHSTLNEVLRDAMNRNPPPASLLSRTEWYTKPIHLSASVNVPMSTEDMLASRYFPVTLGELKSLEMLEDIRPGRSRSPTRSKKSKGHQRSKSATRGEARRIDYDVYYLTSEAPNIKTAGIAFTSPYSDELSKLRMEKLRIEERQYLELKRQAELEKIRGPKPKWYSLKGPEFHIEAKKNNDLVRNSDKWDDLLTYRERLLNATNRLRTALQDYEIPAY</sequence>
<keyword evidence="2" id="KW-1185">Reference proteome</keyword>
<name>A0ABM0JCN2_APLCA</name>
<accession>A0ABM0JCN2</accession>
<dbReference type="Proteomes" id="UP000694888">
    <property type="component" value="Unplaced"/>
</dbReference>
<proteinExistence type="predicted"/>